<sequence length="130" mass="14580">MMSEAASQKEKDRLAAIRETEEYRNIMNEYVYENTVAYSVNLAILSVLAVLTLVSPLIVTDRARHGHLLQYTAKHGRKAVLLSAFMLTTLLLAVFGRIYGTNGTWVFWNSGLSCPHPCNAMYYSVTMQTG</sequence>
<feature type="transmembrane region" description="Helical" evidence="1">
    <location>
        <begin position="36"/>
        <end position="59"/>
    </location>
</feature>
<keyword evidence="3" id="KW-1185">Reference proteome</keyword>
<evidence type="ECO:0000313" key="2">
    <source>
        <dbReference type="EMBL" id="CAG5091273.1"/>
    </source>
</evidence>
<organism evidence="2 3">
    <name type="scientific">Thermobacillus xylanilyticus</name>
    <dbReference type="NCBI Taxonomy" id="76633"/>
    <lineage>
        <taxon>Bacteria</taxon>
        <taxon>Bacillati</taxon>
        <taxon>Bacillota</taxon>
        <taxon>Bacilli</taxon>
        <taxon>Bacillales</taxon>
        <taxon>Paenibacillaceae</taxon>
        <taxon>Thermobacillus</taxon>
    </lineage>
</organism>
<gene>
    <name evidence="2" type="primary">txxe 3064</name>
    <name evidence="2" type="ORF">TXXE_15400</name>
</gene>
<keyword evidence="1" id="KW-1133">Transmembrane helix</keyword>
<reference evidence="2 3" key="1">
    <citation type="submission" date="2021-04" db="EMBL/GenBank/DDBJ databases">
        <authorList>
            <person name="Rakotoarivonina H."/>
        </authorList>
    </citation>
    <scope>NUCLEOTIDE SEQUENCE [LARGE SCALE GENOMIC DNA]</scope>
    <source>
        <strain evidence="2 3">XE</strain>
    </source>
</reference>
<comment type="caution">
    <text evidence="2">The sequence shown here is derived from an EMBL/GenBank/DDBJ whole genome shotgun (WGS) entry which is preliminary data.</text>
</comment>
<protein>
    <submittedName>
        <fullName evidence="2">ABC-2 transporter family protein</fullName>
    </submittedName>
</protein>
<evidence type="ECO:0000313" key="3">
    <source>
        <dbReference type="Proteomes" id="UP000681526"/>
    </source>
</evidence>
<keyword evidence="1" id="KW-0812">Transmembrane</keyword>
<dbReference type="Proteomes" id="UP000681526">
    <property type="component" value="Unassembled WGS sequence"/>
</dbReference>
<dbReference type="RefSeq" id="WP_213485499.1">
    <property type="nucleotide sequence ID" value="NZ_CAJRAY010000080.1"/>
</dbReference>
<feature type="transmembrane region" description="Helical" evidence="1">
    <location>
        <begin position="79"/>
        <end position="99"/>
    </location>
</feature>
<accession>A0ABM8V7D0</accession>
<keyword evidence="1" id="KW-0472">Membrane</keyword>
<name>A0ABM8V7D0_THEXY</name>
<evidence type="ECO:0000256" key="1">
    <source>
        <dbReference type="SAM" id="Phobius"/>
    </source>
</evidence>
<proteinExistence type="predicted"/>
<dbReference type="EMBL" id="CAJRAY010000080">
    <property type="protein sequence ID" value="CAG5091273.1"/>
    <property type="molecule type" value="Genomic_DNA"/>
</dbReference>